<proteinExistence type="predicted"/>
<sequence length="102" mass="12190">MFDRFSSYEKSIRIFALIYRFLDNCRIERAERALGMLTSEEFDRAEKLILKIVQKEAFTGIEDKRLKSLQPWQDESGLLRVKTRILLREHSKNFKFPIILPP</sequence>
<dbReference type="OrthoDB" id="6431845at2759"/>
<comment type="caution">
    <text evidence="1">The sequence shown here is derived from an EMBL/GenBank/DDBJ whole genome shotgun (WGS) entry which is preliminary data.</text>
</comment>
<evidence type="ECO:0000313" key="2">
    <source>
        <dbReference type="Proteomes" id="UP000887116"/>
    </source>
</evidence>
<protein>
    <submittedName>
        <fullName evidence="1">Integrase catalytic domain-containing protein</fullName>
    </submittedName>
</protein>
<accession>A0A8X6FKQ7</accession>
<organism evidence="1 2">
    <name type="scientific">Trichonephila clavata</name>
    <name type="common">Joro spider</name>
    <name type="synonym">Nephila clavata</name>
    <dbReference type="NCBI Taxonomy" id="2740835"/>
    <lineage>
        <taxon>Eukaryota</taxon>
        <taxon>Metazoa</taxon>
        <taxon>Ecdysozoa</taxon>
        <taxon>Arthropoda</taxon>
        <taxon>Chelicerata</taxon>
        <taxon>Arachnida</taxon>
        <taxon>Araneae</taxon>
        <taxon>Araneomorphae</taxon>
        <taxon>Entelegynae</taxon>
        <taxon>Araneoidea</taxon>
        <taxon>Nephilidae</taxon>
        <taxon>Trichonephila</taxon>
    </lineage>
</organism>
<dbReference type="Proteomes" id="UP000887116">
    <property type="component" value="Unassembled WGS sequence"/>
</dbReference>
<dbReference type="EMBL" id="BMAO01022505">
    <property type="protein sequence ID" value="GFQ82332.1"/>
    <property type="molecule type" value="Genomic_DNA"/>
</dbReference>
<keyword evidence="2" id="KW-1185">Reference proteome</keyword>
<dbReference type="AlphaFoldDB" id="A0A8X6FKQ7"/>
<evidence type="ECO:0000313" key="1">
    <source>
        <dbReference type="EMBL" id="GFQ82332.1"/>
    </source>
</evidence>
<name>A0A8X6FKQ7_TRICU</name>
<reference evidence="1" key="1">
    <citation type="submission" date="2020-07" db="EMBL/GenBank/DDBJ databases">
        <title>Multicomponent nature underlies the extraordinary mechanical properties of spider dragline silk.</title>
        <authorList>
            <person name="Kono N."/>
            <person name="Nakamura H."/>
            <person name="Mori M."/>
            <person name="Yoshida Y."/>
            <person name="Ohtoshi R."/>
            <person name="Malay A.D."/>
            <person name="Moran D.A.P."/>
            <person name="Tomita M."/>
            <person name="Numata K."/>
            <person name="Arakawa K."/>
        </authorList>
    </citation>
    <scope>NUCLEOTIDE SEQUENCE</scope>
</reference>
<gene>
    <name evidence="1" type="primary">AVEN_65314_1</name>
    <name evidence="1" type="ORF">TNCT_252981</name>
</gene>